<feature type="compositionally biased region" description="Polar residues" evidence="1">
    <location>
        <begin position="23"/>
        <end position="33"/>
    </location>
</feature>
<dbReference type="PANTHER" id="PTHR24216:SF65">
    <property type="entry name" value="PAXILLIN-LIKE PROTEIN 1"/>
    <property type="match status" value="1"/>
</dbReference>
<dbReference type="PANTHER" id="PTHR24216">
    <property type="entry name" value="PAXILLIN-RELATED"/>
    <property type="match status" value="1"/>
</dbReference>
<dbReference type="InterPro" id="IPR045782">
    <property type="entry name" value="TrbL_3"/>
</dbReference>
<feature type="compositionally biased region" description="Pro residues" evidence="1">
    <location>
        <begin position="666"/>
        <end position="678"/>
    </location>
</feature>
<feature type="transmembrane region" description="Helical" evidence="2">
    <location>
        <begin position="391"/>
        <end position="410"/>
    </location>
</feature>
<feature type="compositionally biased region" description="Low complexity" evidence="1">
    <location>
        <begin position="745"/>
        <end position="762"/>
    </location>
</feature>
<feature type="region of interest" description="Disordered" evidence="1">
    <location>
        <begin position="512"/>
        <end position="762"/>
    </location>
</feature>
<dbReference type="RefSeq" id="WP_228769815.1">
    <property type="nucleotide sequence ID" value="NZ_FNDV01000009.1"/>
</dbReference>
<reference evidence="4" key="1">
    <citation type="submission" date="2016-10" db="EMBL/GenBank/DDBJ databases">
        <authorList>
            <person name="Varghese N."/>
            <person name="Submissions S."/>
        </authorList>
    </citation>
    <scope>NUCLEOTIDE SEQUENCE [LARGE SCALE GENOMIC DNA]</scope>
    <source>
        <strain evidence="4">IBRC-M 10655</strain>
    </source>
</reference>
<feature type="transmembrane region" description="Helical" evidence="2">
    <location>
        <begin position="274"/>
        <end position="295"/>
    </location>
</feature>
<feature type="region of interest" description="Disordered" evidence="1">
    <location>
        <begin position="1"/>
        <end position="58"/>
    </location>
</feature>
<feature type="transmembrane region" description="Helical" evidence="2">
    <location>
        <begin position="422"/>
        <end position="445"/>
    </location>
</feature>
<dbReference type="Proteomes" id="UP000199651">
    <property type="component" value="Unassembled WGS sequence"/>
</dbReference>
<evidence type="ECO:0000256" key="2">
    <source>
        <dbReference type="SAM" id="Phobius"/>
    </source>
</evidence>
<dbReference type="AlphaFoldDB" id="A0A1H0LFT3"/>
<name>A0A1H0LFT3_9PSEU</name>
<accession>A0A1H0LFT3</accession>
<protein>
    <submittedName>
        <fullName evidence="3">Predicted membrane channel-forming protein YqfA, hemolysin III family</fullName>
    </submittedName>
</protein>
<organism evidence="3 4">
    <name type="scientific">Actinokineospora alba</name>
    <dbReference type="NCBI Taxonomy" id="504798"/>
    <lineage>
        <taxon>Bacteria</taxon>
        <taxon>Bacillati</taxon>
        <taxon>Actinomycetota</taxon>
        <taxon>Actinomycetes</taxon>
        <taxon>Pseudonocardiales</taxon>
        <taxon>Pseudonocardiaceae</taxon>
        <taxon>Actinokineospora</taxon>
    </lineage>
</organism>
<feature type="transmembrane region" description="Helical" evidence="2">
    <location>
        <begin position="364"/>
        <end position="384"/>
    </location>
</feature>
<dbReference type="Pfam" id="PF19590">
    <property type="entry name" value="TrbL_3"/>
    <property type="match status" value="1"/>
</dbReference>
<feature type="compositionally biased region" description="Low complexity" evidence="1">
    <location>
        <begin position="722"/>
        <end position="734"/>
    </location>
</feature>
<feature type="transmembrane region" description="Helical" evidence="2">
    <location>
        <begin position="457"/>
        <end position="480"/>
    </location>
</feature>
<keyword evidence="2" id="KW-0472">Membrane</keyword>
<gene>
    <name evidence="3" type="ORF">SAMN05192558_104129</name>
</gene>
<keyword evidence="2" id="KW-0812">Transmembrane</keyword>
<dbReference type="STRING" id="504798.SAMN05421871_109168"/>
<evidence type="ECO:0000313" key="3">
    <source>
        <dbReference type="EMBL" id="SDO66945.1"/>
    </source>
</evidence>
<feature type="transmembrane region" description="Helical" evidence="2">
    <location>
        <begin position="307"/>
        <end position="325"/>
    </location>
</feature>
<evidence type="ECO:0000256" key="1">
    <source>
        <dbReference type="SAM" id="MobiDB-lite"/>
    </source>
</evidence>
<dbReference type="EMBL" id="FNJB01000004">
    <property type="protein sequence ID" value="SDO66945.1"/>
    <property type="molecule type" value="Genomic_DNA"/>
</dbReference>
<sequence length="762" mass="79190">MSHRPVPTVPTRGQASAAPTVRGPSTETPTQRRSAGPGHGDRVLLAPPCADGAGRTGASPHRWLRRLERWLPCITRGRALALVTVSLAVLLGGALPVNADVTAASAPGGVPLAAQPPPPPVPTVAPGCPPGSPSPICSLPTVPPHPTPTGLPLPIPTSLPPCVTDSPIPQVGCVPAPTVPAPPPCTGEGCIPQPTSAPPPTNPGTNQPGQGGNGREECGITAIGGCITNAINDFFRGIVTSALNPLLDLLSRTLLTTPTPESMPRIGELWNNSWQILLASYAMLVLITGVLLMGYETLQTRHSVKEIAPRIVVGFLAGALSLWVASKAITIANAVSQAVMGGGVDADSASTAIKELVTGSITTGGVFIILIGIALAGMLVVLLITYIVRVAATIVLIAGAPIALMFHALPQTEGIAKWWWKAFGGCLAIQVCQSLTLITAMKVLLTPGGVNLFGPTTGGLVNLLVALALMYILFKIPFWILSSVRGGGGRSLLGRLVGAFVAYKTFGLLRGGGGGKSRPAGGKSGGGQPVDPYAKPQATAGGQYMLPLKGLKRGKPQPPAHVKHAPKRKQWSPPTPSTRGTQLALPLGDDWPENKPVLGRDGQYRLPLDIQRVTPTTPARPETGAPRARSRGGKQLEFPFDPYKGNRANRAGQYPLPLNVHRTPRPASPPPPPAPPTPRTRSTQMELPFDPYKGNRANRTGQYPLPLDGVRRTPPPTPPAAASPAPAARSTPRTGGQLRLPLDLPKPTRSTSPKPPKSGGTP</sequence>
<keyword evidence="2" id="KW-1133">Transmembrane helix</keyword>
<feature type="compositionally biased region" description="Basic residues" evidence="1">
    <location>
        <begin position="550"/>
        <end position="570"/>
    </location>
</feature>
<evidence type="ECO:0000313" key="4">
    <source>
        <dbReference type="Proteomes" id="UP000199651"/>
    </source>
</evidence>
<proteinExistence type="predicted"/>
<keyword evidence="4" id="KW-1185">Reference proteome</keyword>
<feature type="region of interest" description="Disordered" evidence="1">
    <location>
        <begin position="187"/>
        <end position="215"/>
    </location>
</feature>
<feature type="compositionally biased region" description="Gly residues" evidence="1">
    <location>
        <begin position="512"/>
        <end position="528"/>
    </location>
</feature>